<evidence type="ECO:0000313" key="1">
    <source>
        <dbReference type="EMBL" id="DBA35500.1"/>
    </source>
</evidence>
<name>A0AA87CIG4_9CAUD</name>
<gene>
    <name evidence="1" type="ORF">vir249_00055</name>
</gene>
<evidence type="ECO:0000313" key="2">
    <source>
        <dbReference type="Proteomes" id="UP001303695"/>
    </source>
</evidence>
<dbReference type="RefSeq" id="YP_013605280.1">
    <property type="nucleotide sequence ID" value="NC_133254.1"/>
</dbReference>
<keyword evidence="2" id="KW-1185">Reference proteome</keyword>
<accession>A0AA87CIG4</accession>
<dbReference type="GeneID" id="300198850"/>
<protein>
    <submittedName>
        <fullName evidence="1">Uncharacterized protein</fullName>
    </submittedName>
</protein>
<organism evidence="1 2">
    <name type="scientific">Caudoviricetes sp. vir249</name>
    <dbReference type="NCBI Taxonomy" id="3068355"/>
    <lineage>
        <taxon>Viruses</taxon>
        <taxon>Duplodnaviria</taxon>
        <taxon>Heunggongvirae</taxon>
        <taxon>Uroviricota</taxon>
        <taxon>Caudoviricetes</taxon>
    </lineage>
</organism>
<proteinExistence type="predicted"/>
<dbReference type="EMBL" id="BK063678">
    <property type="protein sequence ID" value="DBA35500.1"/>
    <property type="molecule type" value="Genomic_DNA"/>
</dbReference>
<sequence>MKFLVINGGEHTGKDVLAQALSVYDGFEYIEPYTTDEEHSRIWNTPYVKADKMRVLMGENVPLVSTYVHDEIYVYFKEMMSETGFNVLILDDDGLTQLLNNCPEDSIITVRIAKPDVCSCRSGVSCNDNFDIVIEYDAFISDSAHAIKEFADNVQHK</sequence>
<reference evidence="1 2" key="1">
    <citation type="journal article" date="2023" name="Nat. Microbiol.">
        <title>A compendium of viruses from methanogenic archaea reveals their diversity and adaptations to the gut environment.</title>
        <authorList>
            <person name="Medvedeva S."/>
            <person name="Borrel G."/>
            <person name="Krupovic M."/>
            <person name="Gribaldo S."/>
        </authorList>
    </citation>
    <scope>NUCLEOTIDE SEQUENCE [LARGE SCALE GENOMIC DNA]</scope>
</reference>
<dbReference type="Proteomes" id="UP001303695">
    <property type="component" value="Segment"/>
</dbReference>